<feature type="domain" description="Rhodanese" evidence="1">
    <location>
        <begin position="406"/>
        <end position="492"/>
    </location>
</feature>
<dbReference type="InterPro" id="IPR001763">
    <property type="entry name" value="Rhodanese-like_dom"/>
</dbReference>
<evidence type="ECO:0000259" key="1">
    <source>
        <dbReference type="PROSITE" id="PS50206"/>
    </source>
</evidence>
<dbReference type="InterPro" id="IPR036873">
    <property type="entry name" value="Rhodanese-like_dom_sf"/>
</dbReference>
<feature type="domain" description="Rhodanese" evidence="1">
    <location>
        <begin position="161"/>
        <end position="252"/>
    </location>
</feature>
<dbReference type="Proteomes" id="UP000184327">
    <property type="component" value="Unassembled WGS sequence"/>
</dbReference>
<organism evidence="2 3">
    <name type="scientific">Lampropedia hyalina DSM 16112</name>
    <dbReference type="NCBI Taxonomy" id="1122156"/>
    <lineage>
        <taxon>Bacteria</taxon>
        <taxon>Pseudomonadati</taxon>
        <taxon>Pseudomonadota</taxon>
        <taxon>Betaproteobacteria</taxon>
        <taxon>Burkholderiales</taxon>
        <taxon>Comamonadaceae</taxon>
        <taxon>Lampropedia</taxon>
    </lineage>
</organism>
<keyword evidence="2" id="KW-0808">Transferase</keyword>
<dbReference type="PANTHER" id="PTHR43031:SF1">
    <property type="entry name" value="PYRIDINE NUCLEOTIDE-DISULPHIDE OXIDOREDUCTASE"/>
    <property type="match status" value="1"/>
</dbReference>
<keyword evidence="3" id="KW-1185">Reference proteome</keyword>
<dbReference type="InterPro" id="IPR050229">
    <property type="entry name" value="GlpE_sulfurtransferase"/>
</dbReference>
<sequence length="551" mass="59995">MSTETISPVEAKLDESPATVISAEGHIAVAQLQVWLAGKEELAFFDVRDEVPYAQGHILHATHLPWARLELLARTLVPRLETRIVLTDAGEGLAERAARTLFTAGYTQVFLLAGGNRAWIDSGQSLVTGRNVLSIGFAEVVEHQLHTPNISVQELKQRLDRGDDVVVLDIRPREEYENFRIPGAINAPGVEPVHRLDALGIGPQTLVVTHCAGRTRSIFSTQTLVNAGVTNPVASLTGGTMEWLIAGYELDSGPAGSAPLPDAGQLQRLRERSAALAQQQGIRSIDTQTLERFETDTSRTLFRFDVRTPEEYVQGHWPGFRSAAGGQLANGLERFAGVRGARIVLHDPDGVRDVLTASWLQQFGSEVYVLRAERPTTLEVGGEPHRVIGLLDAPWVQADALYHWLGEGRVRLLDVEGANAYRKGHIPGAEYAERFALPTRLGEAGETVVITSADGVLAQVVASSLARETGKAIHALLGGNRAWRTQGLATETGRLEPEAGSELPDKYALPPEKRDAQFRQYLKWELSLVKTLGADPHLHFDIRSGLQGGTA</sequence>
<dbReference type="Pfam" id="PF00581">
    <property type="entry name" value="Rhodanese"/>
    <property type="match status" value="4"/>
</dbReference>
<evidence type="ECO:0000313" key="3">
    <source>
        <dbReference type="Proteomes" id="UP000184327"/>
    </source>
</evidence>
<dbReference type="OrthoDB" id="9789585at2"/>
<dbReference type="PANTHER" id="PTHR43031">
    <property type="entry name" value="FAD-DEPENDENT OXIDOREDUCTASE"/>
    <property type="match status" value="1"/>
</dbReference>
<dbReference type="RefSeq" id="WP_084522606.1">
    <property type="nucleotide sequence ID" value="NZ_FQUZ01000001.1"/>
</dbReference>
<dbReference type="EMBL" id="FQUZ01000001">
    <property type="protein sequence ID" value="SHE33607.1"/>
    <property type="molecule type" value="Genomic_DNA"/>
</dbReference>
<evidence type="ECO:0000313" key="2">
    <source>
        <dbReference type="EMBL" id="SHE33607.1"/>
    </source>
</evidence>
<feature type="domain" description="Rhodanese" evidence="1">
    <location>
        <begin position="305"/>
        <end position="378"/>
    </location>
</feature>
<dbReference type="PROSITE" id="PS50206">
    <property type="entry name" value="RHODANESE_3"/>
    <property type="match status" value="4"/>
</dbReference>
<dbReference type="STRING" id="1122156.SAMN02745117_00160"/>
<proteinExistence type="predicted"/>
<name>A0A1M4SNU5_9BURK</name>
<protein>
    <submittedName>
        <fullName evidence="2">Rhodanese-related sulfurtransferase</fullName>
    </submittedName>
</protein>
<feature type="domain" description="Rhodanese" evidence="1">
    <location>
        <begin position="38"/>
        <end position="128"/>
    </location>
</feature>
<dbReference type="GO" id="GO:0016740">
    <property type="term" value="F:transferase activity"/>
    <property type="evidence" value="ECO:0007669"/>
    <property type="project" value="UniProtKB-KW"/>
</dbReference>
<gene>
    <name evidence="2" type="ORF">SAMN02745117_00160</name>
</gene>
<accession>A0A1M4SNU5</accession>
<dbReference type="AlphaFoldDB" id="A0A1M4SNU5"/>
<dbReference type="SUPFAM" id="SSF52821">
    <property type="entry name" value="Rhodanese/Cell cycle control phosphatase"/>
    <property type="match status" value="4"/>
</dbReference>
<dbReference type="Gene3D" id="3.40.250.10">
    <property type="entry name" value="Rhodanese-like domain"/>
    <property type="match status" value="4"/>
</dbReference>
<reference evidence="2 3" key="1">
    <citation type="submission" date="2016-11" db="EMBL/GenBank/DDBJ databases">
        <authorList>
            <person name="Jaros S."/>
            <person name="Januszkiewicz K."/>
            <person name="Wedrychowicz H."/>
        </authorList>
    </citation>
    <scope>NUCLEOTIDE SEQUENCE [LARGE SCALE GENOMIC DNA]</scope>
    <source>
        <strain evidence="2 3">DSM 16112</strain>
    </source>
</reference>
<dbReference type="SMART" id="SM00450">
    <property type="entry name" value="RHOD"/>
    <property type="match status" value="3"/>
</dbReference>